<proteinExistence type="predicted"/>
<dbReference type="EMBL" id="GISG01179595">
    <property type="protein sequence ID" value="MBA4653509.1"/>
    <property type="molecule type" value="Transcribed_RNA"/>
</dbReference>
<organism evidence="2">
    <name type="scientific">Opuntia streptacantha</name>
    <name type="common">Prickly pear cactus</name>
    <name type="synonym">Opuntia cardona</name>
    <dbReference type="NCBI Taxonomy" id="393608"/>
    <lineage>
        <taxon>Eukaryota</taxon>
        <taxon>Viridiplantae</taxon>
        <taxon>Streptophyta</taxon>
        <taxon>Embryophyta</taxon>
        <taxon>Tracheophyta</taxon>
        <taxon>Spermatophyta</taxon>
        <taxon>Magnoliopsida</taxon>
        <taxon>eudicotyledons</taxon>
        <taxon>Gunneridae</taxon>
        <taxon>Pentapetalae</taxon>
        <taxon>Caryophyllales</taxon>
        <taxon>Cactineae</taxon>
        <taxon>Cactaceae</taxon>
        <taxon>Opuntioideae</taxon>
        <taxon>Opuntia</taxon>
    </lineage>
</organism>
<reference evidence="2" key="2">
    <citation type="submission" date="2020-07" db="EMBL/GenBank/DDBJ databases">
        <authorList>
            <person name="Vera ALvarez R."/>
            <person name="Arias-Moreno D.M."/>
            <person name="Jimenez-Jacinto V."/>
            <person name="Jimenez-Bremont J.F."/>
            <person name="Swaminathan K."/>
            <person name="Moose S.P."/>
            <person name="Guerrero-Gonzalez M.L."/>
            <person name="Marino-Ramirez L."/>
            <person name="Landsman D."/>
            <person name="Rodriguez-Kessler M."/>
            <person name="Delgado-Sanchez P."/>
        </authorList>
    </citation>
    <scope>NUCLEOTIDE SEQUENCE</scope>
    <source>
        <tissue evidence="2">Cladode</tissue>
    </source>
</reference>
<name>A0A7C9FQG7_OPUST</name>
<reference evidence="2" key="1">
    <citation type="journal article" date="2013" name="J. Plant Res.">
        <title>Effect of fungi and light on seed germination of three Opuntia species from semiarid lands of central Mexico.</title>
        <authorList>
            <person name="Delgado-Sanchez P."/>
            <person name="Jimenez-Bremont J.F."/>
            <person name="Guerrero-Gonzalez Mde L."/>
            <person name="Flores J."/>
        </authorList>
    </citation>
    <scope>NUCLEOTIDE SEQUENCE</scope>
    <source>
        <tissue evidence="2">Cladode</tissue>
    </source>
</reference>
<evidence type="ECO:0000256" key="1">
    <source>
        <dbReference type="SAM" id="Phobius"/>
    </source>
</evidence>
<feature type="transmembrane region" description="Helical" evidence="1">
    <location>
        <begin position="20"/>
        <end position="40"/>
    </location>
</feature>
<keyword evidence="1" id="KW-0472">Membrane</keyword>
<keyword evidence="1" id="KW-1133">Transmembrane helix</keyword>
<dbReference type="EMBL" id="GISG01179594">
    <property type="protein sequence ID" value="MBA4653508.1"/>
    <property type="molecule type" value="Transcribed_RNA"/>
</dbReference>
<keyword evidence="1" id="KW-0812">Transmembrane</keyword>
<protein>
    <submittedName>
        <fullName evidence="2">Uncharacterized protein</fullName>
    </submittedName>
</protein>
<dbReference type="AlphaFoldDB" id="A0A7C9FQG7"/>
<evidence type="ECO:0000313" key="2">
    <source>
        <dbReference type="EMBL" id="MBA4680589.1"/>
    </source>
</evidence>
<accession>A0A7C9FQG7</accession>
<sequence>MTVLRTSAGAGAVSRRLRLASFVVVLGILVVLIIGIVDVVREGEVELGAGSTESDGSAVVSTRRFLGCVEGAEPDTDGSVWVPYLRRPLPPRSLSYSPVFVLLVPPLPLHL</sequence>
<dbReference type="EMBL" id="GISG01287698">
    <property type="protein sequence ID" value="MBA4680589.1"/>
    <property type="molecule type" value="Transcribed_RNA"/>
</dbReference>